<dbReference type="InterPro" id="IPR036625">
    <property type="entry name" value="E3-bd_dom_sf"/>
</dbReference>
<dbReference type="Gene3D" id="3.30.60.230">
    <property type="entry name" value="Lsr2, dimerization domain"/>
    <property type="match status" value="1"/>
</dbReference>
<keyword evidence="1" id="KW-0238">DNA-binding</keyword>
<dbReference type="Pfam" id="PF23359">
    <property type="entry name" value="Lsr2_DNA-bd"/>
    <property type="match status" value="1"/>
</dbReference>
<evidence type="ECO:0000256" key="1">
    <source>
        <dbReference type="ARBA" id="ARBA00023125"/>
    </source>
</evidence>
<dbReference type="AlphaFoldDB" id="A0A3T0T6G6"/>
<feature type="domain" description="Lsr2 DNA-binding" evidence="4">
    <location>
        <begin position="75"/>
        <end position="110"/>
    </location>
</feature>
<dbReference type="EMBL" id="CP028137">
    <property type="protein sequence ID" value="AZZ54173.1"/>
    <property type="molecule type" value="Genomic_DNA"/>
</dbReference>
<protein>
    <submittedName>
        <fullName evidence="5">Lsr2 family protein</fullName>
    </submittedName>
</protein>
<dbReference type="InterPro" id="IPR042261">
    <property type="entry name" value="Lsr2-like_dimerization"/>
</dbReference>
<feature type="domain" description="Lsr2 dimerization" evidence="3">
    <location>
        <begin position="1"/>
        <end position="59"/>
    </location>
</feature>
<evidence type="ECO:0000259" key="4">
    <source>
        <dbReference type="Pfam" id="PF23359"/>
    </source>
</evidence>
<dbReference type="KEGG" id="rfs:C1I64_04855"/>
<dbReference type="InterPro" id="IPR055370">
    <property type="entry name" value="Lsr2_DNA-bd"/>
</dbReference>
<organism evidence="5 6">
    <name type="scientific">Rathayibacter festucae DSM 15932</name>
    <dbReference type="NCBI Taxonomy" id="1328866"/>
    <lineage>
        <taxon>Bacteria</taxon>
        <taxon>Bacillati</taxon>
        <taxon>Actinomycetota</taxon>
        <taxon>Actinomycetes</taxon>
        <taxon>Micrococcales</taxon>
        <taxon>Microbacteriaceae</taxon>
        <taxon>Rathayibacter</taxon>
    </lineage>
</organism>
<gene>
    <name evidence="5" type="ORF">C1I64_04855</name>
</gene>
<evidence type="ECO:0000256" key="2">
    <source>
        <dbReference type="SAM" id="MobiDB-lite"/>
    </source>
</evidence>
<evidence type="ECO:0000313" key="6">
    <source>
        <dbReference type="Proteomes" id="UP000285317"/>
    </source>
</evidence>
<name>A0A3T0T6G6_9MICO</name>
<evidence type="ECO:0000313" key="5">
    <source>
        <dbReference type="EMBL" id="AZZ54173.1"/>
    </source>
</evidence>
<dbReference type="GO" id="GO:0016746">
    <property type="term" value="F:acyltransferase activity"/>
    <property type="evidence" value="ECO:0007669"/>
    <property type="project" value="InterPro"/>
</dbReference>
<reference evidence="5 6" key="1">
    <citation type="submission" date="2018-03" db="EMBL/GenBank/DDBJ databases">
        <title>Bacteriophage NCPPB3778 and a type I-E CRISPR drive the evolution of the US Biological Select Agent, Rathayibacter toxicus.</title>
        <authorList>
            <person name="Davis E.W.II."/>
            <person name="Tabima J.F."/>
            <person name="Weisberg A.J."/>
            <person name="Dantas Lopes L."/>
            <person name="Wiseman M.S."/>
            <person name="Wiseman M.S."/>
            <person name="Pupko T."/>
            <person name="Belcher M.S."/>
            <person name="Sechler A.J."/>
            <person name="Tancos M.A."/>
            <person name="Schroeder B.K."/>
            <person name="Murray T.D."/>
            <person name="Luster D.G."/>
            <person name="Schneider W.L."/>
            <person name="Rogers E."/>
            <person name="Andreote F.D."/>
            <person name="Grunwald N.J."/>
            <person name="Putnam M.L."/>
            <person name="Chang J.H."/>
        </authorList>
    </citation>
    <scope>NUCLEOTIDE SEQUENCE [LARGE SCALE GENOMIC DNA]</scope>
    <source>
        <strain evidence="5 6">DSM 15932</strain>
    </source>
</reference>
<dbReference type="GO" id="GO:0003677">
    <property type="term" value="F:DNA binding"/>
    <property type="evidence" value="ECO:0007669"/>
    <property type="project" value="UniProtKB-KW"/>
</dbReference>
<evidence type="ECO:0000259" key="3">
    <source>
        <dbReference type="Pfam" id="PF11774"/>
    </source>
</evidence>
<sequence length="111" mass="11680">MAQKILLVDDLDGSPIEDGKGGTVRFSVDGSSYEVDLSQKNIDALNKAVAPFVDVARKSSGRAAAPAASASKKSDPKTLAAIREWANSNGHEVSSRGRIPQTIQDAYHAAN</sequence>
<dbReference type="InterPro" id="IPR024412">
    <property type="entry name" value="Lsr2_dim_dom"/>
</dbReference>
<dbReference type="RefSeq" id="WP_127886395.1">
    <property type="nucleotide sequence ID" value="NZ_CP028137.1"/>
</dbReference>
<accession>A0A3T0T6G6</accession>
<dbReference type="Proteomes" id="UP000285317">
    <property type="component" value="Chromosome"/>
</dbReference>
<dbReference type="Gene3D" id="4.10.320.10">
    <property type="entry name" value="E3-binding domain"/>
    <property type="match status" value="1"/>
</dbReference>
<proteinExistence type="predicted"/>
<dbReference type="Pfam" id="PF11774">
    <property type="entry name" value="Lsr2"/>
    <property type="match status" value="1"/>
</dbReference>
<feature type="region of interest" description="Disordered" evidence="2">
    <location>
        <begin position="87"/>
        <end position="111"/>
    </location>
</feature>